<evidence type="ECO:0000313" key="1">
    <source>
        <dbReference type="EMBL" id="PPJ31239.1"/>
    </source>
</evidence>
<dbReference type="PANTHER" id="PTHR43434:SF16">
    <property type="entry name" value="BLL8046 PROTEIN"/>
    <property type="match status" value="1"/>
</dbReference>
<dbReference type="SFLD" id="SFLDG01129">
    <property type="entry name" value="C1.5:_HAD__Beta-PGM__Phosphata"/>
    <property type="match status" value="1"/>
</dbReference>
<dbReference type="SFLD" id="SFLDS00003">
    <property type="entry name" value="Haloacid_Dehalogenase"/>
    <property type="match status" value="1"/>
</dbReference>
<dbReference type="Gene3D" id="1.10.150.240">
    <property type="entry name" value="Putative phosphatase, domain 2"/>
    <property type="match status" value="1"/>
</dbReference>
<dbReference type="NCBIfam" id="TIGR01549">
    <property type="entry name" value="HAD-SF-IA-v1"/>
    <property type="match status" value="1"/>
</dbReference>
<evidence type="ECO:0000313" key="2">
    <source>
        <dbReference type="Proteomes" id="UP000238356"/>
    </source>
</evidence>
<dbReference type="PANTHER" id="PTHR43434">
    <property type="entry name" value="PHOSPHOGLYCOLATE PHOSPHATASE"/>
    <property type="match status" value="1"/>
</dbReference>
<dbReference type="InterPro" id="IPR023198">
    <property type="entry name" value="PGP-like_dom2"/>
</dbReference>
<reference evidence="1 2" key="1">
    <citation type="submission" date="2018-02" db="EMBL/GenBank/DDBJ databases">
        <title>8 Nocardia nova and 1 Nocardia cyriacigeorgica strain used for evolution to TMP-SMX.</title>
        <authorList>
            <person name="Mehta H."/>
            <person name="Weng J."/>
            <person name="Shamoo Y."/>
        </authorList>
    </citation>
    <scope>NUCLEOTIDE SEQUENCE [LARGE SCALE GENOMIC DNA]</scope>
    <source>
        <strain evidence="1 2">BAA2227</strain>
    </source>
</reference>
<sequence>MSAAASRVSSVQWRLVSNGSSRRLVPEEGDAVPEPAAVLFDIDGTLVDSNYLHAVTWHRAFREVDADVPIWRIHRSIGMDGDELLRTLAPDLDSETADTASDLHSRYYLDRADELTLLPGAREILRHLHDAGLRVVLATSAPPDELARLRDLLDAESWLYAVTGAEDVETAKPDPTIVQVALDRAGVTPQRAVFVGDTVWDMRACTKLGVAAIGVLSGGISRGELTADGAAYVCDDVDHLRRDLRRSPLASLL</sequence>
<dbReference type="GO" id="GO:0008967">
    <property type="term" value="F:phosphoglycolate phosphatase activity"/>
    <property type="evidence" value="ECO:0007669"/>
    <property type="project" value="TreeGrafter"/>
</dbReference>
<dbReference type="GO" id="GO:0006281">
    <property type="term" value="P:DNA repair"/>
    <property type="evidence" value="ECO:0007669"/>
    <property type="project" value="TreeGrafter"/>
</dbReference>
<dbReference type="Proteomes" id="UP000238356">
    <property type="component" value="Unassembled WGS sequence"/>
</dbReference>
<organism evidence="1 2">
    <name type="scientific">Nocardia nova</name>
    <dbReference type="NCBI Taxonomy" id="37330"/>
    <lineage>
        <taxon>Bacteria</taxon>
        <taxon>Bacillati</taxon>
        <taxon>Actinomycetota</taxon>
        <taxon>Actinomycetes</taxon>
        <taxon>Mycobacteriales</taxon>
        <taxon>Nocardiaceae</taxon>
        <taxon>Nocardia</taxon>
    </lineage>
</organism>
<dbReference type="GO" id="GO:0005829">
    <property type="term" value="C:cytosol"/>
    <property type="evidence" value="ECO:0007669"/>
    <property type="project" value="TreeGrafter"/>
</dbReference>
<dbReference type="InterPro" id="IPR036412">
    <property type="entry name" value="HAD-like_sf"/>
</dbReference>
<dbReference type="InterPro" id="IPR023214">
    <property type="entry name" value="HAD_sf"/>
</dbReference>
<gene>
    <name evidence="1" type="ORF">C5F51_06510</name>
</gene>
<dbReference type="SUPFAM" id="SSF56784">
    <property type="entry name" value="HAD-like"/>
    <property type="match status" value="1"/>
</dbReference>
<name>A0A2S6ABX9_9NOCA</name>
<dbReference type="InterPro" id="IPR050155">
    <property type="entry name" value="HAD-like_hydrolase_sf"/>
</dbReference>
<dbReference type="InterPro" id="IPR006439">
    <property type="entry name" value="HAD-SF_hydro_IA"/>
</dbReference>
<keyword evidence="2" id="KW-1185">Reference proteome</keyword>
<comment type="caution">
    <text evidence="1">The sequence shown here is derived from an EMBL/GenBank/DDBJ whole genome shotgun (WGS) entry which is preliminary data.</text>
</comment>
<dbReference type="NCBIfam" id="TIGR01509">
    <property type="entry name" value="HAD-SF-IA-v3"/>
    <property type="match status" value="1"/>
</dbReference>
<dbReference type="AlphaFoldDB" id="A0A2S6ABX9"/>
<keyword evidence="1" id="KW-0378">Hydrolase</keyword>
<protein>
    <submittedName>
        <fullName evidence="1">HAD family hydrolase</fullName>
    </submittedName>
</protein>
<dbReference type="Pfam" id="PF00702">
    <property type="entry name" value="Hydrolase"/>
    <property type="match status" value="1"/>
</dbReference>
<dbReference type="PRINTS" id="PR00413">
    <property type="entry name" value="HADHALOGNASE"/>
</dbReference>
<dbReference type="SFLD" id="SFLDG01135">
    <property type="entry name" value="C1.5.6:_HAD__Beta-PGM__Phospha"/>
    <property type="match status" value="1"/>
</dbReference>
<dbReference type="Gene3D" id="3.40.50.1000">
    <property type="entry name" value="HAD superfamily/HAD-like"/>
    <property type="match status" value="1"/>
</dbReference>
<dbReference type="EMBL" id="PSZD01000003">
    <property type="protein sequence ID" value="PPJ31239.1"/>
    <property type="molecule type" value="Genomic_DNA"/>
</dbReference>
<accession>A0A2S6ABX9</accession>
<proteinExistence type="predicted"/>